<feature type="transmembrane region" description="Helical" evidence="2">
    <location>
        <begin position="202"/>
        <end position="223"/>
    </location>
</feature>
<evidence type="ECO:0000313" key="4">
    <source>
        <dbReference type="EMBL" id="KAK0420970.1"/>
    </source>
</evidence>
<feature type="signal peptide" evidence="3">
    <location>
        <begin position="1"/>
        <end position="20"/>
    </location>
</feature>
<keyword evidence="2" id="KW-0812">Transmembrane</keyword>
<dbReference type="EMBL" id="JAUCMV010000002">
    <property type="protein sequence ID" value="KAK0420970.1"/>
    <property type="molecule type" value="Genomic_DNA"/>
</dbReference>
<evidence type="ECO:0000256" key="1">
    <source>
        <dbReference type="SAM" id="MobiDB-lite"/>
    </source>
</evidence>
<reference evidence="4" key="1">
    <citation type="submission" date="2023-06" db="EMBL/GenBank/DDBJ databases">
        <title>Genomic analysis of the entomopathogenic nematode Steinernema hermaphroditum.</title>
        <authorList>
            <person name="Schwarz E.M."/>
            <person name="Heppert J.K."/>
            <person name="Baniya A."/>
            <person name="Schwartz H.T."/>
            <person name="Tan C.-H."/>
            <person name="Antoshechkin I."/>
            <person name="Sternberg P.W."/>
            <person name="Goodrich-Blair H."/>
            <person name="Dillman A.R."/>
        </authorList>
    </citation>
    <scope>NUCLEOTIDE SEQUENCE</scope>
    <source>
        <strain evidence="4">PS9179</strain>
        <tissue evidence="4">Whole animal</tissue>
    </source>
</reference>
<evidence type="ECO:0000313" key="5">
    <source>
        <dbReference type="Proteomes" id="UP001175271"/>
    </source>
</evidence>
<keyword evidence="2" id="KW-0472">Membrane</keyword>
<organism evidence="4 5">
    <name type="scientific">Steinernema hermaphroditum</name>
    <dbReference type="NCBI Taxonomy" id="289476"/>
    <lineage>
        <taxon>Eukaryota</taxon>
        <taxon>Metazoa</taxon>
        <taxon>Ecdysozoa</taxon>
        <taxon>Nematoda</taxon>
        <taxon>Chromadorea</taxon>
        <taxon>Rhabditida</taxon>
        <taxon>Tylenchina</taxon>
        <taxon>Panagrolaimomorpha</taxon>
        <taxon>Strongyloidoidea</taxon>
        <taxon>Steinernematidae</taxon>
        <taxon>Steinernema</taxon>
    </lineage>
</organism>
<feature type="chain" id="PRO_5041300708" evidence="3">
    <location>
        <begin position="21"/>
        <end position="268"/>
    </location>
</feature>
<feature type="region of interest" description="Disordered" evidence="1">
    <location>
        <begin position="123"/>
        <end position="187"/>
    </location>
</feature>
<accession>A0AA39IAR2</accession>
<feature type="compositionally biased region" description="Low complexity" evidence="1">
    <location>
        <begin position="148"/>
        <end position="186"/>
    </location>
</feature>
<protein>
    <submittedName>
        <fullName evidence="4">Uncharacterized protein</fullName>
    </submittedName>
</protein>
<keyword evidence="5" id="KW-1185">Reference proteome</keyword>
<dbReference type="AlphaFoldDB" id="A0AA39IAR2"/>
<keyword evidence="3" id="KW-0732">Signal</keyword>
<sequence length="268" mass="29890">MPPTILFLVICTLLIQSAARLQIRRLHWRYRSGVIVRRHERILWRVKTLIPITTATTISPPPTRRIFGTSASTKLTTTPMTTYSSLLMTTSTVKSGSIRPDAPQDLHLINATLTSMDITSTSALAPSSDATPSTSSSLWTGGFRRPSESSPRPASSTPDHASSSPFSTTTKSTSSHLSSFTLPSPTELTPNPGYSPSWSTDWLMKYCLYVLAIIIICICTFLFGRWYQKRRIRIGYDTLSERCSLIDVSSTDYTCRSMYRSFETVQRA</sequence>
<name>A0AA39IAR2_9BILA</name>
<proteinExistence type="predicted"/>
<dbReference type="Proteomes" id="UP001175271">
    <property type="component" value="Unassembled WGS sequence"/>
</dbReference>
<feature type="compositionally biased region" description="Low complexity" evidence="1">
    <location>
        <begin position="123"/>
        <end position="138"/>
    </location>
</feature>
<gene>
    <name evidence="4" type="ORF">QR680_014997</name>
</gene>
<evidence type="ECO:0000256" key="3">
    <source>
        <dbReference type="SAM" id="SignalP"/>
    </source>
</evidence>
<keyword evidence="2" id="KW-1133">Transmembrane helix</keyword>
<evidence type="ECO:0000256" key="2">
    <source>
        <dbReference type="SAM" id="Phobius"/>
    </source>
</evidence>
<comment type="caution">
    <text evidence="4">The sequence shown here is derived from an EMBL/GenBank/DDBJ whole genome shotgun (WGS) entry which is preliminary data.</text>
</comment>